<dbReference type="EMBL" id="JAOVQM010000002">
    <property type="protein sequence ID" value="MCV2231791.1"/>
    <property type="molecule type" value="Genomic_DNA"/>
</dbReference>
<comment type="cofactor">
    <cofactor evidence="1">
        <name>pyridoxal 5'-phosphate</name>
        <dbReference type="ChEBI" id="CHEBI:597326"/>
    </cofactor>
</comment>
<dbReference type="Gene3D" id="3.40.50.1100">
    <property type="match status" value="2"/>
</dbReference>
<comment type="caution">
    <text evidence="4">The sequence shown here is derived from an EMBL/GenBank/DDBJ whole genome shotgun (WGS) entry which is preliminary data.</text>
</comment>
<dbReference type="EC" id="2.5.1.47" evidence="4"/>
<keyword evidence="2" id="KW-0663">Pyridoxal phosphate</keyword>
<dbReference type="PANTHER" id="PTHR10314">
    <property type="entry name" value="CYSTATHIONINE BETA-SYNTHASE"/>
    <property type="match status" value="1"/>
</dbReference>
<proteinExistence type="predicted"/>
<evidence type="ECO:0000256" key="1">
    <source>
        <dbReference type="ARBA" id="ARBA00001933"/>
    </source>
</evidence>
<protein>
    <submittedName>
        <fullName evidence="4">Cysteine synthase A</fullName>
        <ecNumber evidence="4">2.5.1.47</ecNumber>
    </submittedName>
</protein>
<accession>A0ABT2Y4X8</accession>
<evidence type="ECO:0000313" key="4">
    <source>
        <dbReference type="EMBL" id="MCV2231791.1"/>
    </source>
</evidence>
<name>A0ABT2Y4X8_9MOLU</name>
<dbReference type="InterPro" id="IPR001926">
    <property type="entry name" value="TrpB-like_PALP"/>
</dbReference>
<dbReference type="SUPFAM" id="SSF53686">
    <property type="entry name" value="Tryptophan synthase beta subunit-like PLP-dependent enzymes"/>
    <property type="match status" value="1"/>
</dbReference>
<dbReference type="NCBIfam" id="TIGR01139">
    <property type="entry name" value="cysK"/>
    <property type="match status" value="1"/>
</dbReference>
<evidence type="ECO:0000256" key="2">
    <source>
        <dbReference type="ARBA" id="ARBA00022898"/>
    </source>
</evidence>
<dbReference type="InterPro" id="IPR005856">
    <property type="entry name" value="Cys_synth"/>
</dbReference>
<dbReference type="GO" id="GO:0004124">
    <property type="term" value="F:cysteine synthase activity"/>
    <property type="evidence" value="ECO:0007669"/>
    <property type="project" value="UniProtKB-EC"/>
</dbReference>
<keyword evidence="4" id="KW-0808">Transferase</keyword>
<dbReference type="RefSeq" id="WP_263607944.1">
    <property type="nucleotide sequence ID" value="NZ_JAOVQM010000002.1"/>
</dbReference>
<keyword evidence="5" id="KW-1185">Reference proteome</keyword>
<dbReference type="Proteomes" id="UP001177160">
    <property type="component" value="Unassembled WGS sequence"/>
</dbReference>
<dbReference type="Pfam" id="PF00291">
    <property type="entry name" value="PALP"/>
    <property type="match status" value="1"/>
</dbReference>
<organism evidence="4 5">
    <name type="scientific">Paracholeplasma manati</name>
    <dbReference type="NCBI Taxonomy" id="591373"/>
    <lineage>
        <taxon>Bacteria</taxon>
        <taxon>Bacillati</taxon>
        <taxon>Mycoplasmatota</taxon>
        <taxon>Mollicutes</taxon>
        <taxon>Acholeplasmatales</taxon>
        <taxon>Acholeplasmataceae</taxon>
        <taxon>Paracholeplasma</taxon>
    </lineage>
</organism>
<dbReference type="InterPro" id="IPR050214">
    <property type="entry name" value="Cys_Synth/Cystath_Beta-Synth"/>
</dbReference>
<evidence type="ECO:0000259" key="3">
    <source>
        <dbReference type="Pfam" id="PF00291"/>
    </source>
</evidence>
<dbReference type="NCBIfam" id="TIGR01136">
    <property type="entry name" value="cysKM"/>
    <property type="match status" value="1"/>
</dbReference>
<sequence length="308" mass="33147">MNIYQNYAELVGNTPLLRLNKLEKELKTEGRLIAKIERFNPLSSVKDRLAKAMVEDLERKGLITKDTVLVEPTSGNTGIGLAFICAAKGIPLVIIMPETVTKERVMTIKALGACVLLTEGPLGMKGAIAKAESMLKDYPNYIMPQQFKNLANAEMHRKTTAVEILRDTDNQVAAFVAGVGTGGTITGVGEVLKQTIKDVEIVAVEPYDSSVLSGEKPGSHRIQGIGAGFIPNVLNVKIIDRIIRVTNDDAIQMAKLVAKTEGVFVGISSGAALVAAVEVAKNPKYKDQNIVVVLPDSGERYLSTGVFE</sequence>
<reference evidence="4" key="1">
    <citation type="submission" date="2022-09" db="EMBL/GenBank/DDBJ databases">
        <title>Novel Mycoplasma species identified in domestic and wild animals.</title>
        <authorList>
            <person name="Volokhov D.V."/>
            <person name="Furtak V.A."/>
            <person name="Zagorodnyaya T.A."/>
        </authorList>
    </citation>
    <scope>NUCLEOTIDE SEQUENCE</scope>
    <source>
        <strain evidence="4">Oakley</strain>
    </source>
</reference>
<gene>
    <name evidence="4" type="primary">cysK</name>
    <name evidence="4" type="ORF">N7548_03015</name>
</gene>
<feature type="domain" description="Tryptophan synthase beta chain-like PALP" evidence="3">
    <location>
        <begin position="10"/>
        <end position="296"/>
    </location>
</feature>
<evidence type="ECO:0000313" key="5">
    <source>
        <dbReference type="Proteomes" id="UP001177160"/>
    </source>
</evidence>
<dbReference type="InterPro" id="IPR036052">
    <property type="entry name" value="TrpB-like_PALP_sf"/>
</dbReference>
<dbReference type="CDD" id="cd01561">
    <property type="entry name" value="CBS_like"/>
    <property type="match status" value="1"/>
</dbReference>
<dbReference type="InterPro" id="IPR005859">
    <property type="entry name" value="CysK"/>
</dbReference>